<sequence>MHNIKQTEMKEKSFANEKAYNKSPLVEVACQFLFGKNINILPFEQLSKLRNAFESDFPILDENLIAEIKPIPSEYDFQESRRVRRVFRNYANEDKTRLVQFGDLLFSINFLKHYSSWADFKPTVLDSFKKYWSILPDATVTGFKLIYINHFNLPESTLNLADYFMLYPFAPPEIETIGKFSMNISVPCGGDDKLLIEMEDISDKNPLISVELSYIKAFSNERMRDDLSFEELIDSLDRAHAVIGSTFEQIITNKTRVLLGVQTDE</sequence>
<proteinExistence type="predicted"/>
<evidence type="ECO:0008006" key="3">
    <source>
        <dbReference type="Google" id="ProtNLM"/>
    </source>
</evidence>
<dbReference type="EMBL" id="PFFQ01000012">
    <property type="protein sequence ID" value="PIW18711.1"/>
    <property type="molecule type" value="Genomic_DNA"/>
</dbReference>
<name>A0A2M7G9J3_9BACT</name>
<gene>
    <name evidence="1" type="ORF">COW36_05290</name>
</gene>
<dbReference type="NCBIfam" id="TIGR04255">
    <property type="entry name" value="sporadTIGR04255"/>
    <property type="match status" value="1"/>
</dbReference>
<accession>A0A2M7G9J3</accession>
<dbReference type="AlphaFoldDB" id="A0A2M7G9J3"/>
<protein>
    <recommendedName>
        <fullName evidence="3">TIGR04255 family protein</fullName>
    </recommendedName>
</protein>
<reference evidence="1 2" key="1">
    <citation type="submission" date="2017-09" db="EMBL/GenBank/DDBJ databases">
        <title>Depth-based differentiation of microbial function through sediment-hosted aquifers and enrichment of novel symbionts in the deep terrestrial subsurface.</title>
        <authorList>
            <person name="Probst A.J."/>
            <person name="Ladd B."/>
            <person name="Jarett J.K."/>
            <person name="Geller-Mcgrath D.E."/>
            <person name="Sieber C.M."/>
            <person name="Emerson J.B."/>
            <person name="Anantharaman K."/>
            <person name="Thomas B.C."/>
            <person name="Malmstrom R."/>
            <person name="Stieglmeier M."/>
            <person name="Klingl A."/>
            <person name="Woyke T."/>
            <person name="Ryan C.M."/>
            <person name="Banfield J.F."/>
        </authorList>
    </citation>
    <scope>NUCLEOTIDE SEQUENCE [LARGE SCALE GENOMIC DNA]</scope>
    <source>
        <strain evidence="1">CG17_big_fil_post_rev_8_21_14_2_50_48_46</strain>
    </source>
</reference>
<comment type="caution">
    <text evidence="1">The sequence shown here is derived from an EMBL/GenBank/DDBJ whole genome shotgun (WGS) entry which is preliminary data.</text>
</comment>
<evidence type="ECO:0000313" key="1">
    <source>
        <dbReference type="EMBL" id="PIW18711.1"/>
    </source>
</evidence>
<dbReference type="InterPro" id="IPR026349">
    <property type="entry name" value="CHP04255"/>
</dbReference>
<evidence type="ECO:0000313" key="2">
    <source>
        <dbReference type="Proteomes" id="UP000231019"/>
    </source>
</evidence>
<organism evidence="1 2">
    <name type="scientific">bacterium (Candidatus Blackallbacteria) CG17_big_fil_post_rev_8_21_14_2_50_48_46</name>
    <dbReference type="NCBI Taxonomy" id="2014261"/>
    <lineage>
        <taxon>Bacteria</taxon>
        <taxon>Candidatus Blackallbacteria</taxon>
    </lineage>
</organism>
<dbReference type="Proteomes" id="UP000231019">
    <property type="component" value="Unassembled WGS sequence"/>
</dbReference>